<accession>A0A9E8MT69</accession>
<dbReference type="AlphaFoldDB" id="A0A9E8MT69"/>
<name>A0A9E8MT69_9FLAO</name>
<dbReference type="Proteomes" id="UP001164705">
    <property type="component" value="Chromosome"/>
</dbReference>
<dbReference type="InterPro" id="IPR058238">
    <property type="entry name" value="Lant_leader_dom"/>
</dbReference>
<dbReference type="KEGG" id="lnu:N7U66_12660"/>
<dbReference type="RefSeq" id="WP_267675575.1">
    <property type="nucleotide sequence ID" value="NZ_CP113088.1"/>
</dbReference>
<evidence type="ECO:0000313" key="2">
    <source>
        <dbReference type="Proteomes" id="UP001164705"/>
    </source>
</evidence>
<evidence type="ECO:0000313" key="1">
    <source>
        <dbReference type="EMBL" id="WAC01027.1"/>
    </source>
</evidence>
<keyword evidence="2" id="KW-1185">Reference proteome</keyword>
<protein>
    <submittedName>
        <fullName evidence="1">Class I lanthipeptide</fullName>
    </submittedName>
</protein>
<reference evidence="1" key="1">
    <citation type="submission" date="2022-11" db="EMBL/GenBank/DDBJ databases">
        <title>Lacinutrix neustonica HL-RS19T sp. nov., isolated from the surface microlayer sample of brackish Lake Shihwa.</title>
        <authorList>
            <person name="Choi J.Y."/>
            <person name="Hwang C.Y."/>
        </authorList>
    </citation>
    <scope>NUCLEOTIDE SEQUENCE</scope>
    <source>
        <strain evidence="1">HL-RS19</strain>
    </source>
</reference>
<sequence>MKTQNNNTLDFKKKVIVELNNDDLNQVKGGSTEICSKDSRNWLFNGLFNFLITNYENTK</sequence>
<proteinExistence type="predicted"/>
<gene>
    <name evidence="1" type="ORF">N7U66_12660</name>
</gene>
<dbReference type="EMBL" id="CP113088">
    <property type="protein sequence ID" value="WAC01027.1"/>
    <property type="molecule type" value="Genomic_DNA"/>
</dbReference>
<dbReference type="NCBIfam" id="NF038153">
    <property type="entry name" value="lant_leader_L1a"/>
    <property type="match status" value="1"/>
</dbReference>
<organism evidence="1 2">
    <name type="scientific">Lacinutrix neustonica</name>
    <dbReference type="NCBI Taxonomy" id="2980107"/>
    <lineage>
        <taxon>Bacteria</taxon>
        <taxon>Pseudomonadati</taxon>
        <taxon>Bacteroidota</taxon>
        <taxon>Flavobacteriia</taxon>
        <taxon>Flavobacteriales</taxon>
        <taxon>Flavobacteriaceae</taxon>
        <taxon>Lacinutrix</taxon>
    </lineage>
</organism>